<reference evidence="1" key="1">
    <citation type="submission" date="2020-11" db="EMBL/GenBank/DDBJ databases">
        <authorList>
            <consortium name="DOE Joint Genome Institute"/>
            <person name="Ahrendt S."/>
            <person name="Riley R."/>
            <person name="Andreopoulos W."/>
            <person name="Labutti K."/>
            <person name="Pangilinan J."/>
            <person name="Ruiz-Duenas F.J."/>
            <person name="Barrasa J.M."/>
            <person name="Sanchez-Garcia M."/>
            <person name="Camarero S."/>
            <person name="Miyauchi S."/>
            <person name="Serrano A."/>
            <person name="Linde D."/>
            <person name="Babiker R."/>
            <person name="Drula E."/>
            <person name="Ayuso-Fernandez I."/>
            <person name="Pacheco R."/>
            <person name="Padilla G."/>
            <person name="Ferreira P."/>
            <person name="Barriuso J."/>
            <person name="Kellner H."/>
            <person name="Castanera R."/>
            <person name="Alfaro M."/>
            <person name="Ramirez L."/>
            <person name="Pisabarro A.G."/>
            <person name="Kuo A."/>
            <person name="Tritt A."/>
            <person name="Lipzen A."/>
            <person name="He G."/>
            <person name="Yan M."/>
            <person name="Ng V."/>
            <person name="Cullen D."/>
            <person name="Martin F."/>
            <person name="Rosso M.-N."/>
            <person name="Henrissat B."/>
            <person name="Hibbett D."/>
            <person name="Martinez A.T."/>
            <person name="Grigoriev I.V."/>
        </authorList>
    </citation>
    <scope>NUCLEOTIDE SEQUENCE</scope>
    <source>
        <strain evidence="1">CBS 247.69</strain>
    </source>
</reference>
<dbReference type="OrthoDB" id="2664977at2759"/>
<name>A0A9P5XRU7_9AGAR</name>
<dbReference type="EMBL" id="MU150512">
    <property type="protein sequence ID" value="KAF9455824.1"/>
    <property type="molecule type" value="Genomic_DNA"/>
</dbReference>
<organism evidence="1 2">
    <name type="scientific">Collybia nuda</name>
    <dbReference type="NCBI Taxonomy" id="64659"/>
    <lineage>
        <taxon>Eukaryota</taxon>
        <taxon>Fungi</taxon>
        <taxon>Dikarya</taxon>
        <taxon>Basidiomycota</taxon>
        <taxon>Agaricomycotina</taxon>
        <taxon>Agaricomycetes</taxon>
        <taxon>Agaricomycetidae</taxon>
        <taxon>Agaricales</taxon>
        <taxon>Tricholomatineae</taxon>
        <taxon>Clitocybaceae</taxon>
        <taxon>Collybia</taxon>
    </lineage>
</organism>
<protein>
    <submittedName>
        <fullName evidence="1">Uncharacterized protein</fullName>
    </submittedName>
</protein>
<gene>
    <name evidence="1" type="ORF">BDZ94DRAFT_1315792</name>
</gene>
<proteinExistence type="predicted"/>
<keyword evidence="2" id="KW-1185">Reference proteome</keyword>
<sequence length="186" mass="20307">MAIKAWARLYRAFYTEDMSSQALEITELIKCFTNAPNVLVSTPIAESHPNPANGPPHHFLISGLTQQAHDQIVNTGVIATETMIILTLPFDQPLPEYIGTLENFSLGDTTHNKLTVAEAVKSALATNPGITMFVNDHLPRTNSKALVRGSLGQSTSSYSDNHRSMYTWIILTSSAWSIIGIPPTSL</sequence>
<accession>A0A9P5XRU7</accession>
<dbReference type="Proteomes" id="UP000807353">
    <property type="component" value="Unassembled WGS sequence"/>
</dbReference>
<evidence type="ECO:0000313" key="1">
    <source>
        <dbReference type="EMBL" id="KAF9455824.1"/>
    </source>
</evidence>
<dbReference type="AlphaFoldDB" id="A0A9P5XRU7"/>
<evidence type="ECO:0000313" key="2">
    <source>
        <dbReference type="Proteomes" id="UP000807353"/>
    </source>
</evidence>
<comment type="caution">
    <text evidence="1">The sequence shown here is derived from an EMBL/GenBank/DDBJ whole genome shotgun (WGS) entry which is preliminary data.</text>
</comment>